<dbReference type="EMBL" id="JACHWS010000004">
    <property type="protein sequence ID" value="MBB3039714.1"/>
    <property type="molecule type" value="Genomic_DNA"/>
</dbReference>
<feature type="transmembrane region" description="Helical" evidence="6">
    <location>
        <begin position="353"/>
        <end position="374"/>
    </location>
</feature>
<dbReference type="AlphaFoldDB" id="A0A839RUH6"/>
<dbReference type="SUPFAM" id="SSF103473">
    <property type="entry name" value="MFS general substrate transporter"/>
    <property type="match status" value="1"/>
</dbReference>
<feature type="transmembrane region" description="Helical" evidence="6">
    <location>
        <begin position="257"/>
        <end position="277"/>
    </location>
</feature>
<dbReference type="Pfam" id="PF07690">
    <property type="entry name" value="MFS_1"/>
    <property type="match status" value="1"/>
</dbReference>
<keyword evidence="2" id="KW-1003">Cell membrane</keyword>
<feature type="domain" description="Major facilitator superfamily (MFS) profile" evidence="7">
    <location>
        <begin position="27"/>
        <end position="405"/>
    </location>
</feature>
<evidence type="ECO:0000313" key="8">
    <source>
        <dbReference type="EMBL" id="MBB3039714.1"/>
    </source>
</evidence>
<dbReference type="InterPro" id="IPR020846">
    <property type="entry name" value="MFS_dom"/>
</dbReference>
<dbReference type="Gene3D" id="1.20.1250.20">
    <property type="entry name" value="MFS general substrate transporter like domains"/>
    <property type="match status" value="2"/>
</dbReference>
<evidence type="ECO:0000256" key="2">
    <source>
        <dbReference type="ARBA" id="ARBA00022475"/>
    </source>
</evidence>
<feature type="transmembrane region" description="Helical" evidence="6">
    <location>
        <begin position="26"/>
        <end position="47"/>
    </location>
</feature>
<feature type="transmembrane region" description="Helical" evidence="6">
    <location>
        <begin position="182"/>
        <end position="201"/>
    </location>
</feature>
<evidence type="ECO:0000259" key="7">
    <source>
        <dbReference type="PROSITE" id="PS50850"/>
    </source>
</evidence>
<feature type="transmembrane region" description="Helical" evidence="6">
    <location>
        <begin position="380"/>
        <end position="400"/>
    </location>
</feature>
<sequence length="407" mass="41498">MTSVASSSAPANGPLRIRRQSLWRKPAVVAMMLGSFGIGTTEFVAMGLLPEIANGIGVTEPSAGHTISAYAFGVVVGAPLIAIGAARVARRLLLITLMVAFTVGNVATVLAPTYEALLVARFLAGLPHGAYFGVAALVAAELAGPGMRARAVAQVMLGLSLANVAGVPVATALGQHFGWRSAFALVAAIGVLTVFALQRLVPDVPLPHGSSPLKEFAGFRNIQIWLTLLTGIVGFGGMFAIYTYISSTVQDEAGIPRALVPLVLMLYGAGMVIGNLFGGMIADRSLKAGLFGLFVGLSVLLALFTVTAGSPLLAVLNLVLIAIFGAALVPGLQTRLMDVAKDAQTLAATANHSALNIANGVGAMLGGLVIGAGYGYRAPAAVGAVLAALGVVVFAVAVLIERRGVQR</sequence>
<keyword evidence="3 6" id="KW-0812">Transmembrane</keyword>
<dbReference type="PANTHER" id="PTHR43124:SF3">
    <property type="entry name" value="CHLORAMPHENICOL EFFLUX PUMP RV0191"/>
    <property type="match status" value="1"/>
</dbReference>
<evidence type="ECO:0000256" key="1">
    <source>
        <dbReference type="ARBA" id="ARBA00004651"/>
    </source>
</evidence>
<reference evidence="8 9" key="1">
    <citation type="submission" date="2020-08" db="EMBL/GenBank/DDBJ databases">
        <title>Sequencing the genomes of 1000 actinobacteria strains.</title>
        <authorList>
            <person name="Klenk H.-P."/>
        </authorList>
    </citation>
    <scope>NUCLEOTIDE SEQUENCE [LARGE SCALE GENOMIC DNA]</scope>
    <source>
        <strain evidence="8 9">DSM 45258</strain>
    </source>
</reference>
<evidence type="ECO:0000256" key="4">
    <source>
        <dbReference type="ARBA" id="ARBA00022989"/>
    </source>
</evidence>
<gene>
    <name evidence="8" type="ORF">FHU29_004202</name>
</gene>
<proteinExistence type="predicted"/>
<keyword evidence="5 6" id="KW-0472">Membrane</keyword>
<feature type="transmembrane region" description="Helical" evidence="6">
    <location>
        <begin position="118"/>
        <end position="139"/>
    </location>
</feature>
<keyword evidence="9" id="KW-1185">Reference proteome</keyword>
<comment type="caution">
    <text evidence="8">The sequence shown here is derived from an EMBL/GenBank/DDBJ whole genome shotgun (WGS) entry which is preliminary data.</text>
</comment>
<dbReference type="InterPro" id="IPR050189">
    <property type="entry name" value="MFS_Efflux_Transporters"/>
</dbReference>
<dbReference type="GO" id="GO:0005886">
    <property type="term" value="C:plasma membrane"/>
    <property type="evidence" value="ECO:0007669"/>
    <property type="project" value="UniProtKB-SubCell"/>
</dbReference>
<dbReference type="CDD" id="cd17324">
    <property type="entry name" value="MFS_NepI_like"/>
    <property type="match status" value="1"/>
</dbReference>
<organism evidence="8 9">
    <name type="scientific">Hoyosella altamirensis</name>
    <dbReference type="NCBI Taxonomy" id="616997"/>
    <lineage>
        <taxon>Bacteria</taxon>
        <taxon>Bacillati</taxon>
        <taxon>Actinomycetota</taxon>
        <taxon>Actinomycetes</taxon>
        <taxon>Mycobacteriales</taxon>
        <taxon>Hoyosellaceae</taxon>
        <taxon>Hoyosella</taxon>
    </lineage>
</organism>
<feature type="transmembrane region" description="Helical" evidence="6">
    <location>
        <begin position="67"/>
        <end position="85"/>
    </location>
</feature>
<evidence type="ECO:0000256" key="6">
    <source>
        <dbReference type="SAM" id="Phobius"/>
    </source>
</evidence>
<dbReference type="Proteomes" id="UP000567922">
    <property type="component" value="Unassembled WGS sequence"/>
</dbReference>
<accession>A0A839RUH6</accession>
<feature type="transmembrane region" description="Helical" evidence="6">
    <location>
        <begin position="289"/>
        <end position="306"/>
    </location>
</feature>
<comment type="subcellular location">
    <subcellularLocation>
        <location evidence="1">Cell membrane</location>
        <topology evidence="1">Multi-pass membrane protein</topology>
    </subcellularLocation>
</comment>
<keyword evidence="4 6" id="KW-1133">Transmembrane helix</keyword>
<dbReference type="GO" id="GO:0022857">
    <property type="term" value="F:transmembrane transporter activity"/>
    <property type="evidence" value="ECO:0007669"/>
    <property type="project" value="InterPro"/>
</dbReference>
<feature type="transmembrane region" description="Helical" evidence="6">
    <location>
        <begin position="92"/>
        <end position="112"/>
    </location>
</feature>
<evidence type="ECO:0000256" key="3">
    <source>
        <dbReference type="ARBA" id="ARBA00022692"/>
    </source>
</evidence>
<feature type="transmembrane region" description="Helical" evidence="6">
    <location>
        <begin position="151"/>
        <end position="170"/>
    </location>
</feature>
<dbReference type="RefSeq" id="WP_064438294.1">
    <property type="nucleotide sequence ID" value="NZ_BDDI01000001.1"/>
</dbReference>
<evidence type="ECO:0000313" key="9">
    <source>
        <dbReference type="Proteomes" id="UP000567922"/>
    </source>
</evidence>
<dbReference type="PROSITE" id="PS50850">
    <property type="entry name" value="MFS"/>
    <property type="match status" value="1"/>
</dbReference>
<dbReference type="PANTHER" id="PTHR43124">
    <property type="entry name" value="PURINE EFFLUX PUMP PBUE"/>
    <property type="match status" value="1"/>
</dbReference>
<feature type="transmembrane region" description="Helical" evidence="6">
    <location>
        <begin position="312"/>
        <end position="332"/>
    </location>
</feature>
<dbReference type="InterPro" id="IPR036259">
    <property type="entry name" value="MFS_trans_sf"/>
</dbReference>
<protein>
    <submittedName>
        <fullName evidence="8">DHA1 family inner membrane transport protein</fullName>
    </submittedName>
</protein>
<feature type="transmembrane region" description="Helical" evidence="6">
    <location>
        <begin position="222"/>
        <end position="245"/>
    </location>
</feature>
<name>A0A839RUH6_9ACTN</name>
<evidence type="ECO:0000256" key="5">
    <source>
        <dbReference type="ARBA" id="ARBA00023136"/>
    </source>
</evidence>
<dbReference type="InterPro" id="IPR011701">
    <property type="entry name" value="MFS"/>
</dbReference>